<dbReference type="AlphaFoldDB" id="A0A386PKN2"/>
<comment type="subcellular location">
    <subcellularLocation>
        <location evidence="1">Cell membrane</location>
        <topology evidence="1">Peripheral membrane protein</topology>
        <orientation evidence="1">Cytoplasmic side</orientation>
    </subcellularLocation>
</comment>
<comment type="function">
    <text evidence="1">Could be involved in insertion of integral membrane proteins into the membrane.</text>
</comment>
<feature type="transmembrane region" description="Helical" evidence="2">
    <location>
        <begin position="7"/>
        <end position="23"/>
    </location>
</feature>
<keyword evidence="4" id="KW-1185">Reference proteome</keyword>
<dbReference type="HAMAP" id="MF_00386">
    <property type="entry name" value="UPF0161_YidD"/>
    <property type="match status" value="1"/>
</dbReference>
<dbReference type="SMART" id="SM01234">
    <property type="entry name" value="Haemolytic"/>
    <property type="match status" value="1"/>
</dbReference>
<dbReference type="RefSeq" id="WP_120103957.1">
    <property type="nucleotide sequence ID" value="NZ_CP028884.1"/>
</dbReference>
<organism evidence="3 4">
    <name type="scientific">Borrelia turcica IST7</name>
    <dbReference type="NCBI Taxonomy" id="1104446"/>
    <lineage>
        <taxon>Bacteria</taxon>
        <taxon>Pseudomonadati</taxon>
        <taxon>Spirochaetota</taxon>
        <taxon>Spirochaetia</taxon>
        <taxon>Spirochaetales</taxon>
        <taxon>Borreliaceae</taxon>
        <taxon>Borrelia</taxon>
    </lineage>
</organism>
<keyword evidence="1" id="KW-1003">Cell membrane</keyword>
<reference evidence="3 4" key="1">
    <citation type="journal article" date="2018" name="Infect. Genet. Evol.">
        <title>Genome-wide analysis of Borrelia turcica and 'Candidatus Borrelia tachyglossi' shows relapsing fever-like genomes with unique genomic links to Lyme disease Borrelia.</title>
        <authorList>
            <person name="Gofton A.W."/>
            <person name="Margos G."/>
            <person name="Fingerle V."/>
            <person name="Hepner S."/>
            <person name="Loh S.M."/>
            <person name="Ryan U."/>
            <person name="Irwin P."/>
            <person name="Oskam C.L."/>
        </authorList>
    </citation>
    <scope>NUCLEOTIDE SEQUENCE [LARGE SCALE GENOMIC DNA]</scope>
    <source>
        <strain evidence="3 4">IST7</strain>
    </source>
</reference>
<proteinExistence type="inferred from homology"/>
<dbReference type="NCBIfam" id="TIGR00278">
    <property type="entry name" value="membrane protein insertion efficiency factor YidD"/>
    <property type="match status" value="1"/>
</dbReference>
<dbReference type="PANTHER" id="PTHR33383:SF1">
    <property type="entry name" value="MEMBRANE PROTEIN INSERTION EFFICIENCY FACTOR-RELATED"/>
    <property type="match status" value="1"/>
</dbReference>
<dbReference type="PANTHER" id="PTHR33383">
    <property type="entry name" value="MEMBRANE PROTEIN INSERTION EFFICIENCY FACTOR-RELATED"/>
    <property type="match status" value="1"/>
</dbReference>
<dbReference type="GO" id="GO:0005886">
    <property type="term" value="C:plasma membrane"/>
    <property type="evidence" value="ECO:0007669"/>
    <property type="project" value="UniProtKB-SubCell"/>
</dbReference>
<keyword evidence="1 2" id="KW-0472">Membrane</keyword>
<name>A0A386PKN2_9SPIR</name>
<comment type="similarity">
    <text evidence="1">Belongs to the UPF0161 family.</text>
</comment>
<dbReference type="Pfam" id="PF01809">
    <property type="entry name" value="YidD"/>
    <property type="match status" value="1"/>
</dbReference>
<sequence>MCILKRFFLIFNLIAILLVIIYQKTFSKIVGFHCIYETSCSNYALECLRKYNILTALFLIILRLLRCNALFKGGSESLPTEKPILNSLKEFRKRLIK</sequence>
<evidence type="ECO:0000256" key="1">
    <source>
        <dbReference type="HAMAP-Rule" id="MF_00386"/>
    </source>
</evidence>
<dbReference type="EMBL" id="CP028884">
    <property type="protein sequence ID" value="AYE36038.1"/>
    <property type="molecule type" value="Genomic_DNA"/>
</dbReference>
<dbReference type="OrthoDB" id="9801753at2"/>
<accession>A0A386PKN2</accession>
<evidence type="ECO:0000313" key="4">
    <source>
        <dbReference type="Proteomes" id="UP000275571"/>
    </source>
</evidence>
<evidence type="ECO:0000256" key="2">
    <source>
        <dbReference type="SAM" id="Phobius"/>
    </source>
</evidence>
<keyword evidence="2" id="KW-1133">Transmembrane helix</keyword>
<dbReference type="Proteomes" id="UP000275571">
    <property type="component" value="Chromosome"/>
</dbReference>
<gene>
    <name evidence="3" type="ORF">DB313_00725</name>
</gene>
<evidence type="ECO:0000313" key="3">
    <source>
        <dbReference type="EMBL" id="AYE36038.1"/>
    </source>
</evidence>
<dbReference type="InterPro" id="IPR002696">
    <property type="entry name" value="Membr_insert_effic_factor_YidD"/>
</dbReference>
<protein>
    <recommendedName>
        <fullName evidence="1">Putative membrane protein insertion efficiency factor</fullName>
    </recommendedName>
</protein>
<keyword evidence="2" id="KW-0812">Transmembrane</keyword>
<dbReference type="KEGG" id="btur:DB313_00725"/>